<gene>
    <name evidence="3" type="ORF">RQX22_06220</name>
</gene>
<reference evidence="3 4" key="1">
    <citation type="submission" date="2023-05" db="EMBL/GenBank/DDBJ databases">
        <authorList>
            <person name="Guo Y."/>
        </authorList>
    </citation>
    <scope>NUCLEOTIDE SEQUENCE [LARGE SCALE GENOMIC DNA]</scope>
    <source>
        <strain evidence="3 4">GR2756</strain>
    </source>
</reference>
<evidence type="ECO:0000313" key="4">
    <source>
        <dbReference type="Proteomes" id="UP001259572"/>
    </source>
</evidence>
<dbReference type="Pfam" id="PF16747">
    <property type="entry name" value="Adhesin_E"/>
    <property type="match status" value="1"/>
</dbReference>
<sequence length="122" mass="13364">MRIAGMIVLICVSSPVAAADWVFVTDDKNGGLVYLDKDSRRVAGSSIQIWAKIDQRADKSTTDHLRKDLLLIDCSDRTWALKQTLSYGPDDSITHSNVSPSPVFRAVVPETLMESIAEVVCA</sequence>
<name>A0ABU3Q6E8_9SPHN</name>
<evidence type="ECO:0000259" key="2">
    <source>
        <dbReference type="Pfam" id="PF16747"/>
    </source>
</evidence>
<keyword evidence="4" id="KW-1185">Reference proteome</keyword>
<dbReference type="InterPro" id="IPR031939">
    <property type="entry name" value="Adhesin_E-like"/>
</dbReference>
<proteinExistence type="predicted"/>
<dbReference type="RefSeq" id="WP_315724699.1">
    <property type="nucleotide sequence ID" value="NZ_JAVUPU010000003.1"/>
</dbReference>
<accession>A0ABU3Q6E8</accession>
<feature type="domain" description="Surface-adhesin protein E-like" evidence="2">
    <location>
        <begin position="21"/>
        <end position="122"/>
    </location>
</feature>
<feature type="signal peptide" evidence="1">
    <location>
        <begin position="1"/>
        <end position="18"/>
    </location>
</feature>
<organism evidence="3 4">
    <name type="scientific">Sphingosinicella rhizophila</name>
    <dbReference type="NCBI Taxonomy" id="3050082"/>
    <lineage>
        <taxon>Bacteria</taxon>
        <taxon>Pseudomonadati</taxon>
        <taxon>Pseudomonadota</taxon>
        <taxon>Alphaproteobacteria</taxon>
        <taxon>Sphingomonadales</taxon>
        <taxon>Sphingosinicellaceae</taxon>
        <taxon>Sphingosinicella</taxon>
    </lineage>
</organism>
<keyword evidence="1" id="KW-0732">Signal</keyword>
<feature type="chain" id="PRO_5047179832" description="Surface-adhesin protein E-like domain-containing protein" evidence="1">
    <location>
        <begin position="19"/>
        <end position="122"/>
    </location>
</feature>
<evidence type="ECO:0000256" key="1">
    <source>
        <dbReference type="SAM" id="SignalP"/>
    </source>
</evidence>
<protein>
    <recommendedName>
        <fullName evidence="2">Surface-adhesin protein E-like domain-containing protein</fullName>
    </recommendedName>
</protein>
<dbReference type="Proteomes" id="UP001259572">
    <property type="component" value="Unassembled WGS sequence"/>
</dbReference>
<dbReference type="EMBL" id="JAVUPU010000003">
    <property type="protein sequence ID" value="MDT9598543.1"/>
    <property type="molecule type" value="Genomic_DNA"/>
</dbReference>
<evidence type="ECO:0000313" key="3">
    <source>
        <dbReference type="EMBL" id="MDT9598543.1"/>
    </source>
</evidence>
<comment type="caution">
    <text evidence="3">The sequence shown here is derived from an EMBL/GenBank/DDBJ whole genome shotgun (WGS) entry which is preliminary data.</text>
</comment>